<dbReference type="InterPro" id="IPR010791">
    <property type="entry name" value="AttH_dom"/>
</dbReference>
<dbReference type="SUPFAM" id="SSF159245">
    <property type="entry name" value="AttH-like"/>
    <property type="match status" value="1"/>
</dbReference>
<evidence type="ECO:0000313" key="3">
    <source>
        <dbReference type="Proteomes" id="UP001152467"/>
    </source>
</evidence>
<gene>
    <name evidence="2" type="ORF">PSECIP111854_00499</name>
</gene>
<evidence type="ECO:0000259" key="1">
    <source>
        <dbReference type="Pfam" id="PF07143"/>
    </source>
</evidence>
<protein>
    <recommendedName>
        <fullName evidence="1">AttH domain-containing protein</fullName>
    </recommendedName>
</protein>
<reference evidence="2" key="1">
    <citation type="submission" date="2022-07" db="EMBL/GenBank/DDBJ databases">
        <authorList>
            <person name="Criscuolo A."/>
        </authorList>
    </citation>
    <scope>NUCLEOTIDE SEQUENCE</scope>
    <source>
        <strain evidence="2">CIP111854</strain>
    </source>
</reference>
<sequence length="350" mass="39511">MVSKLWLILPCVLLWACQPNQPNQPNQHAWHSAQGAVVKKGVPLVFPKDHGPHVEQGIEWWYVTANLQSESGESFGVQWTLFRALLPSKINSPWWDNNLYFAHFAVQHKQQHKAYERFARAQQAQISSVPFSAKIDDWHLSSVGEDFLPLRLQAVYEGEGVDLSLSNSPITLHGEQGYSQKTQSGHASYYFSYPFLDVNGSVTFAGKTYKVTGNAWYDREWSASLIDKQQLGWDWFSLVSDTPNKQGLMLFCIRGKAQNYEYCSGTHIAKDGQTSAIPKAHISLSVLEHIKLDGSQYPSKWQVTLKGHKPIVIETVTKDARNKLIFPYWEGRVTATGGFEGKGYAELTGY</sequence>
<organism evidence="2 3">
    <name type="scientific">Pseudoalteromonas holothuriae</name>
    <dbReference type="NCBI Taxonomy" id="2963714"/>
    <lineage>
        <taxon>Bacteria</taxon>
        <taxon>Pseudomonadati</taxon>
        <taxon>Pseudomonadota</taxon>
        <taxon>Gammaproteobacteria</taxon>
        <taxon>Alteromonadales</taxon>
        <taxon>Pseudoalteromonadaceae</taxon>
        <taxon>Pseudoalteromonas</taxon>
    </lineage>
</organism>
<dbReference type="AlphaFoldDB" id="A0A9W4QRQ7"/>
<keyword evidence="3" id="KW-1185">Reference proteome</keyword>
<dbReference type="Pfam" id="PF07143">
    <property type="entry name" value="CrtC"/>
    <property type="match status" value="1"/>
</dbReference>
<dbReference type="Gene3D" id="2.40.370.10">
    <property type="entry name" value="AttH-like domain"/>
    <property type="match status" value="2"/>
</dbReference>
<dbReference type="InterPro" id="IPR023374">
    <property type="entry name" value="AttH-like_dom_sf"/>
</dbReference>
<dbReference type="EMBL" id="CAMAPC010000002">
    <property type="protein sequence ID" value="CAH9050284.1"/>
    <property type="molecule type" value="Genomic_DNA"/>
</dbReference>
<name>A0A9W4QRQ7_9GAMM</name>
<accession>A0A9W4QRQ7</accession>
<evidence type="ECO:0000313" key="2">
    <source>
        <dbReference type="EMBL" id="CAH9050284.1"/>
    </source>
</evidence>
<dbReference type="PANTHER" id="PTHR38591">
    <property type="entry name" value="HYDROLASE"/>
    <property type="match status" value="1"/>
</dbReference>
<dbReference type="Proteomes" id="UP001152467">
    <property type="component" value="Unassembled WGS sequence"/>
</dbReference>
<dbReference type="RefSeq" id="WP_261625701.1">
    <property type="nucleotide sequence ID" value="NZ_CAMAPC010000002.1"/>
</dbReference>
<dbReference type="PANTHER" id="PTHR38591:SF1">
    <property type="entry name" value="BLL1000 PROTEIN"/>
    <property type="match status" value="1"/>
</dbReference>
<dbReference type="Pfam" id="PF17186">
    <property type="entry name" value="Lipocalin_9"/>
    <property type="match status" value="1"/>
</dbReference>
<comment type="caution">
    <text evidence="2">The sequence shown here is derived from an EMBL/GenBank/DDBJ whole genome shotgun (WGS) entry which is preliminary data.</text>
</comment>
<feature type="domain" description="AttH" evidence="1">
    <location>
        <begin position="58"/>
        <end position="222"/>
    </location>
</feature>
<proteinExistence type="predicted"/>